<feature type="transmembrane region" description="Helical" evidence="9">
    <location>
        <begin position="443"/>
        <end position="467"/>
    </location>
</feature>
<keyword evidence="6 9" id="KW-1133">Transmembrane helix</keyword>
<evidence type="ECO:0000259" key="12">
    <source>
        <dbReference type="Pfam" id="PF21760"/>
    </source>
</evidence>
<evidence type="ECO:0000256" key="10">
    <source>
        <dbReference type="SAM" id="MobiDB-lite"/>
    </source>
</evidence>
<dbReference type="Proteomes" id="UP000011016">
    <property type="component" value="Unassembled WGS sequence"/>
</dbReference>
<reference evidence="14 17" key="1">
    <citation type="journal article" date="2012" name="J. Bacteriol.">
        <title>Draft Genome Sequence of Turicella otitidis ATCC 51513, Isolated from Middle Ear Fluid from a Child with Otitis Media.</title>
        <authorList>
            <person name="Brinkrolf K."/>
            <person name="Schneider J."/>
            <person name="Knecht M."/>
            <person name="Ruckert C."/>
            <person name="Tauch A."/>
        </authorList>
    </citation>
    <scope>NUCLEOTIDE SEQUENCE [LARGE SCALE GENOMIC DNA]</scope>
    <source>
        <strain evidence="14 17">ATCC 51513</strain>
    </source>
</reference>
<dbReference type="eggNOG" id="COG0342">
    <property type="taxonomic scope" value="Bacteria"/>
</dbReference>
<dbReference type="HAMAP" id="MF_01463_B">
    <property type="entry name" value="SecD_B"/>
    <property type="match status" value="1"/>
</dbReference>
<keyword evidence="7 9" id="KW-0811">Translocation</keyword>
<protein>
    <recommendedName>
        <fullName evidence="9">Protein translocase subunit SecD</fullName>
    </recommendedName>
</protein>
<dbReference type="PATRIC" id="fig|883169.3.peg.6"/>
<gene>
    <name evidence="9 14" type="primary">secD</name>
    <name evidence="14" type="ORF">BN46_0464</name>
    <name evidence="15" type="ORF">HMPREF9719_00006</name>
</gene>
<name>I7KIX5_9CORY</name>
<dbReference type="InterPro" id="IPR054384">
    <property type="entry name" value="SecDF_P1_head"/>
</dbReference>
<dbReference type="GO" id="GO:0006605">
    <property type="term" value="P:protein targeting"/>
    <property type="evidence" value="ECO:0007669"/>
    <property type="project" value="UniProtKB-UniRule"/>
</dbReference>
<evidence type="ECO:0000313" key="16">
    <source>
        <dbReference type="Proteomes" id="UP000006078"/>
    </source>
</evidence>
<dbReference type="PANTHER" id="PTHR30081:SF1">
    <property type="entry name" value="PROTEIN TRANSLOCASE SUBUNIT SECD"/>
    <property type="match status" value="1"/>
</dbReference>
<dbReference type="InterPro" id="IPR055344">
    <property type="entry name" value="SecD_SecF_C_bact"/>
</dbReference>
<organism evidence="14 17">
    <name type="scientific">Corynebacterium otitidis ATCC 51513</name>
    <dbReference type="NCBI Taxonomy" id="883169"/>
    <lineage>
        <taxon>Bacteria</taxon>
        <taxon>Bacillati</taxon>
        <taxon>Actinomycetota</taxon>
        <taxon>Actinomycetes</taxon>
        <taxon>Mycobacteriales</taxon>
        <taxon>Corynebacteriaceae</taxon>
        <taxon>Corynebacterium</taxon>
    </lineage>
</organism>
<dbReference type="SUPFAM" id="SSF82866">
    <property type="entry name" value="Multidrug efflux transporter AcrB transmembrane domain"/>
    <property type="match status" value="1"/>
</dbReference>
<dbReference type="EMBL" id="AHAE01000001">
    <property type="protein sequence ID" value="EJZ83057.1"/>
    <property type="molecule type" value="Genomic_DNA"/>
</dbReference>
<evidence type="ECO:0000256" key="1">
    <source>
        <dbReference type="ARBA" id="ARBA00004651"/>
    </source>
</evidence>
<dbReference type="AlphaFoldDB" id="I7KIX5"/>
<proteinExistence type="inferred from homology"/>
<dbReference type="Gene3D" id="3.30.1360.200">
    <property type="match status" value="1"/>
</dbReference>
<evidence type="ECO:0000259" key="11">
    <source>
        <dbReference type="Pfam" id="PF02355"/>
    </source>
</evidence>
<evidence type="ECO:0000259" key="13">
    <source>
        <dbReference type="Pfam" id="PF22599"/>
    </source>
</evidence>
<dbReference type="RefSeq" id="WP_004599896.1">
    <property type="nucleotide sequence ID" value="NZ_HF541865.1"/>
</dbReference>
<dbReference type="OrthoDB" id="5240379at2"/>
<dbReference type="GO" id="GO:0065002">
    <property type="term" value="P:intracellular protein transmembrane transport"/>
    <property type="evidence" value="ECO:0007669"/>
    <property type="project" value="UniProtKB-UniRule"/>
</dbReference>
<keyword evidence="8 9" id="KW-0472">Membrane</keyword>
<dbReference type="GO" id="GO:0015450">
    <property type="term" value="F:protein-transporting ATPase activity"/>
    <property type="evidence" value="ECO:0007669"/>
    <property type="project" value="InterPro"/>
</dbReference>
<feature type="domain" description="SecDF P1 head subdomain" evidence="13">
    <location>
        <begin position="304"/>
        <end position="390"/>
    </location>
</feature>
<dbReference type="InterPro" id="IPR048631">
    <property type="entry name" value="SecD_1st"/>
</dbReference>
<dbReference type="STRING" id="29321.AAV33_05700"/>
<evidence type="ECO:0000256" key="6">
    <source>
        <dbReference type="ARBA" id="ARBA00022989"/>
    </source>
</evidence>
<feature type="transmembrane region" description="Helical" evidence="9">
    <location>
        <begin position="473"/>
        <end position="494"/>
    </location>
</feature>
<dbReference type="HOGENOM" id="CLU_007894_4_2_11"/>
<comment type="caution">
    <text evidence="14">The sequence shown here is derived from an EMBL/GenBank/DDBJ whole genome shotgun (WGS) entry which is preliminary data.</text>
</comment>
<feature type="transmembrane region" description="Helical" evidence="9">
    <location>
        <begin position="416"/>
        <end position="436"/>
    </location>
</feature>
<keyword evidence="4 9" id="KW-0812">Transmembrane</keyword>
<dbReference type="PANTHER" id="PTHR30081">
    <property type="entry name" value="PROTEIN-EXPORT MEMBRANE PROTEIN SEC"/>
    <property type="match status" value="1"/>
</dbReference>
<evidence type="ECO:0000313" key="17">
    <source>
        <dbReference type="Proteomes" id="UP000011016"/>
    </source>
</evidence>
<evidence type="ECO:0000256" key="8">
    <source>
        <dbReference type="ARBA" id="ARBA00023136"/>
    </source>
</evidence>
<keyword evidence="5 9" id="KW-0653">Protein transport</keyword>
<evidence type="ECO:0000256" key="3">
    <source>
        <dbReference type="ARBA" id="ARBA00022475"/>
    </source>
</evidence>
<evidence type="ECO:0000256" key="2">
    <source>
        <dbReference type="ARBA" id="ARBA00022448"/>
    </source>
</evidence>
<feature type="compositionally biased region" description="Low complexity" evidence="10">
    <location>
        <begin position="623"/>
        <end position="639"/>
    </location>
</feature>
<feature type="transmembrane region" description="Helical" evidence="9">
    <location>
        <begin position="547"/>
        <end position="573"/>
    </location>
</feature>
<evidence type="ECO:0000256" key="9">
    <source>
        <dbReference type="HAMAP-Rule" id="MF_01463"/>
    </source>
</evidence>
<dbReference type="Pfam" id="PF22599">
    <property type="entry name" value="SecDF_P1_head"/>
    <property type="match status" value="1"/>
</dbReference>
<feature type="transmembrane region" description="Helical" evidence="9">
    <location>
        <begin position="20"/>
        <end position="38"/>
    </location>
</feature>
<comment type="subunit">
    <text evidence="9">Forms a complex with SecF. Part of the essential Sec protein translocation apparatus which comprises SecA, SecYEG and auxiliary proteins SecDF. Other proteins may also be involved.</text>
</comment>
<sequence>MSQRKPRRAGGQKRSAAARAWQLIGLFLALVVAVYVLVGTTGDKSFTPKLGIDLQGGTRVTLVPQGEDPTQEQLNQARTILENRVNGMGVSGAEVITDGDTLVITVPGEDSGEARAVGQTSQLLFRPVDQAPQPDFGQYTERLGDMANRWVKYGVITKEEAEERIDSTLNVLNGQLDKVRETGQLPEGAGEIEAPEITAEPLDEPANSLEAQDRRQEVTEVLLKDRQSEDPTDQSAAMTLIDCTAETDPLAGTDDPAKPLVACHADDEQTVPLLLKPAPVLEGEEDADDPERLTGNAIDTDQPIQGGYDPQTGEMQVSFSFAHGGGAETWAKLTQEYLQRQIAITLDSQILSAPVIQSATPVGSATRITGDFSQEEAQGLANNLRYGALPLSFAGEDGEPGGTEESIPASLGQSSLQAGLIAGAVGLLLIAIFVFAYYRLYGVISIVTLAAAAALVYGTLIVLGRLIGYSLDLSGIAGLIIGLGATADSFVVIYERIKDEVREGHSFRSATGRGWKRAKRTIVTGNIVTLIGSVVIYFLAVGQVKGFAFTLGMTTLFDLLVTYTITAPLMILAAQRPFWARPSVNGMGKVFKIAERNRRRRADQSSSEAAAGPIAVGAGGQTPPGASESGAPAPESEER</sequence>
<feature type="domain" description="Protein translocase subunit SecDF P1" evidence="12">
    <location>
        <begin position="74"/>
        <end position="130"/>
    </location>
</feature>
<keyword evidence="2 9" id="KW-0813">Transport</keyword>
<evidence type="ECO:0000256" key="5">
    <source>
        <dbReference type="ARBA" id="ARBA00022927"/>
    </source>
</evidence>
<dbReference type="Gene3D" id="3.30.70.3220">
    <property type="match status" value="1"/>
</dbReference>
<keyword evidence="3 9" id="KW-1003">Cell membrane</keyword>
<dbReference type="EMBL" id="CAJZ01000067">
    <property type="protein sequence ID" value="CCI83205.1"/>
    <property type="molecule type" value="Genomic_DNA"/>
</dbReference>
<comment type="similarity">
    <text evidence="9">Belongs to the SecD/SecF family. SecD subfamily.</text>
</comment>
<dbReference type="Gene3D" id="1.20.1640.10">
    <property type="entry name" value="Multidrug efflux transporter AcrB transmembrane domain"/>
    <property type="match status" value="1"/>
</dbReference>
<accession>I7KIX5</accession>
<dbReference type="GO" id="GO:0005886">
    <property type="term" value="C:plasma membrane"/>
    <property type="evidence" value="ECO:0007669"/>
    <property type="project" value="UniProtKB-SubCell"/>
</dbReference>
<feature type="transmembrane region" description="Helical" evidence="9">
    <location>
        <begin position="522"/>
        <end position="541"/>
    </location>
</feature>
<reference evidence="15 16" key="2">
    <citation type="submission" date="2012-08" db="EMBL/GenBank/DDBJ databases">
        <title>The Genome Sequence of Turicella otitidis ATCC 51513.</title>
        <authorList>
            <consortium name="The Broad Institute Genome Sequencing Platform"/>
            <person name="Earl A."/>
            <person name="Ward D."/>
            <person name="Feldgarden M."/>
            <person name="Gevers D."/>
            <person name="Huys G."/>
            <person name="Walker B."/>
            <person name="Young S.K."/>
            <person name="Zeng Q."/>
            <person name="Gargeya S."/>
            <person name="Fitzgerald M."/>
            <person name="Haas B."/>
            <person name="Abouelleil A."/>
            <person name="Alvarado L."/>
            <person name="Arachchi H.M."/>
            <person name="Berlin A.M."/>
            <person name="Chapman S.B."/>
            <person name="Goldberg J."/>
            <person name="Griggs A."/>
            <person name="Gujja S."/>
            <person name="Hansen M."/>
            <person name="Howarth C."/>
            <person name="Imamovic A."/>
            <person name="Larimer J."/>
            <person name="McCowen C."/>
            <person name="Montmayeur A."/>
            <person name="Murphy C."/>
            <person name="Neiman D."/>
            <person name="Pearson M."/>
            <person name="Priest M."/>
            <person name="Roberts A."/>
            <person name="Saif S."/>
            <person name="Shea T."/>
            <person name="Sisk P."/>
            <person name="Sykes S."/>
            <person name="Wortman J."/>
            <person name="Nusbaum C."/>
            <person name="Birren B."/>
        </authorList>
    </citation>
    <scope>NUCLEOTIDE SEQUENCE [LARGE SCALE GENOMIC DNA]</scope>
    <source>
        <strain evidence="15 16">ATCC 51513</strain>
    </source>
</reference>
<evidence type="ECO:0000256" key="4">
    <source>
        <dbReference type="ARBA" id="ARBA00022692"/>
    </source>
</evidence>
<dbReference type="Proteomes" id="UP000006078">
    <property type="component" value="Unassembled WGS sequence"/>
</dbReference>
<dbReference type="Pfam" id="PF02355">
    <property type="entry name" value="SecD_SecF_C"/>
    <property type="match status" value="1"/>
</dbReference>
<evidence type="ECO:0000256" key="7">
    <source>
        <dbReference type="ARBA" id="ARBA00023010"/>
    </source>
</evidence>
<dbReference type="Pfam" id="PF21760">
    <property type="entry name" value="SecD_1st"/>
    <property type="match status" value="1"/>
</dbReference>
<evidence type="ECO:0000313" key="15">
    <source>
        <dbReference type="EMBL" id="EJZ83057.1"/>
    </source>
</evidence>
<dbReference type="InterPro" id="IPR022813">
    <property type="entry name" value="SecD/SecF_arch_bac"/>
</dbReference>
<comment type="subcellular location">
    <subcellularLocation>
        <location evidence="1 9">Cell membrane</location>
        <topology evidence="1 9">Multi-pass membrane protein</topology>
    </subcellularLocation>
</comment>
<dbReference type="GO" id="GO:0043952">
    <property type="term" value="P:protein transport by the Sec complex"/>
    <property type="evidence" value="ECO:0007669"/>
    <property type="project" value="UniProtKB-UniRule"/>
</dbReference>
<feature type="domain" description="Protein export membrane protein SecD/SecF C-terminal" evidence="11">
    <location>
        <begin position="405"/>
        <end position="572"/>
    </location>
</feature>
<dbReference type="InterPro" id="IPR005791">
    <property type="entry name" value="SecD"/>
</dbReference>
<dbReference type="InterPro" id="IPR048634">
    <property type="entry name" value="SecD_SecF_C"/>
</dbReference>
<keyword evidence="16" id="KW-1185">Reference proteome</keyword>
<dbReference type="NCBIfam" id="TIGR00916">
    <property type="entry name" value="2A0604s01"/>
    <property type="match status" value="1"/>
</dbReference>
<dbReference type="NCBIfam" id="TIGR01129">
    <property type="entry name" value="secD"/>
    <property type="match status" value="1"/>
</dbReference>
<evidence type="ECO:0000313" key="14">
    <source>
        <dbReference type="EMBL" id="CCI83205.1"/>
    </source>
</evidence>
<comment type="function">
    <text evidence="9">Part of the Sec protein translocase complex. Interacts with the SecYEG preprotein conducting channel. SecDF uses the proton motive force (PMF) to complete protein translocation after the ATP-dependent function of SecA.</text>
</comment>
<feature type="region of interest" description="Disordered" evidence="10">
    <location>
        <begin position="284"/>
        <end position="304"/>
    </location>
</feature>
<feature type="region of interest" description="Disordered" evidence="10">
    <location>
        <begin position="595"/>
        <end position="639"/>
    </location>
</feature>